<evidence type="ECO:0000313" key="4">
    <source>
        <dbReference type="EMBL" id="CAB4152015.1"/>
    </source>
</evidence>
<gene>
    <name evidence="3" type="ORF">UFOVP304_18</name>
    <name evidence="4" type="ORF">UFOVP584_45</name>
</gene>
<reference evidence="4" key="1">
    <citation type="submission" date="2020-04" db="EMBL/GenBank/DDBJ databases">
        <authorList>
            <person name="Chiriac C."/>
            <person name="Salcher M."/>
            <person name="Ghai R."/>
            <person name="Kavagutti S V."/>
        </authorList>
    </citation>
    <scope>NUCLEOTIDE SEQUENCE</scope>
</reference>
<dbReference type="Gene3D" id="3.90.75.20">
    <property type="match status" value="1"/>
</dbReference>
<protein>
    <submittedName>
        <fullName evidence="4">NUMOD4</fullName>
    </submittedName>
</protein>
<dbReference type="EMBL" id="LR796554">
    <property type="protein sequence ID" value="CAB4152015.1"/>
    <property type="molecule type" value="Genomic_DNA"/>
</dbReference>
<evidence type="ECO:0000313" key="3">
    <source>
        <dbReference type="EMBL" id="CAB4136392.1"/>
    </source>
</evidence>
<dbReference type="GO" id="GO:0016788">
    <property type="term" value="F:hydrolase activity, acting on ester bonds"/>
    <property type="evidence" value="ECO:0007669"/>
    <property type="project" value="InterPro"/>
</dbReference>
<dbReference type="SUPFAM" id="SSF54060">
    <property type="entry name" value="His-Me finger endonucleases"/>
    <property type="match status" value="1"/>
</dbReference>
<accession>A0A6J5MXI1</accession>
<evidence type="ECO:0000259" key="2">
    <source>
        <dbReference type="Pfam" id="PF13392"/>
    </source>
</evidence>
<feature type="domain" description="HNH nuclease" evidence="2">
    <location>
        <begin position="88"/>
        <end position="114"/>
    </location>
</feature>
<feature type="domain" description="NUMOD4" evidence="1">
    <location>
        <begin position="2"/>
        <end position="60"/>
    </location>
</feature>
<sequence length="169" mass="19800">MEIWKQIKNYEGYYEVSNLGNVKSIKRIGLLRNGIYPIIYKEKILKPSKDRFGYLIVSLSKNNIRKTFKIHHLVTIEFLNHKKCGFKIVVDHIDGNKQNNNLNNLQLISQRENSSKKITKSKFGTGVTYDKKNNTYMSRIHINGIRQYLGTFKTELEAKESYIQKLKSI</sequence>
<evidence type="ECO:0000259" key="1">
    <source>
        <dbReference type="Pfam" id="PF07463"/>
    </source>
</evidence>
<dbReference type="Pfam" id="PF07463">
    <property type="entry name" value="NUMOD4"/>
    <property type="match status" value="1"/>
</dbReference>
<dbReference type="Pfam" id="PF13392">
    <property type="entry name" value="HNH_3"/>
    <property type="match status" value="1"/>
</dbReference>
<dbReference type="InterPro" id="IPR044925">
    <property type="entry name" value="His-Me_finger_sf"/>
</dbReference>
<dbReference type="EMBL" id="LR796322">
    <property type="protein sequence ID" value="CAB4136392.1"/>
    <property type="molecule type" value="Genomic_DNA"/>
</dbReference>
<dbReference type="InterPro" id="IPR010902">
    <property type="entry name" value="NUMOD4"/>
</dbReference>
<dbReference type="InterPro" id="IPR003615">
    <property type="entry name" value="HNH_nuc"/>
</dbReference>
<proteinExistence type="predicted"/>
<organism evidence="4">
    <name type="scientific">uncultured Caudovirales phage</name>
    <dbReference type="NCBI Taxonomy" id="2100421"/>
    <lineage>
        <taxon>Viruses</taxon>
        <taxon>Duplodnaviria</taxon>
        <taxon>Heunggongvirae</taxon>
        <taxon>Uroviricota</taxon>
        <taxon>Caudoviricetes</taxon>
        <taxon>Peduoviridae</taxon>
        <taxon>Maltschvirus</taxon>
        <taxon>Maltschvirus maltsch</taxon>
    </lineage>
</organism>
<name>A0A6J5MXI1_9CAUD</name>